<keyword evidence="1" id="KW-0732">Signal</keyword>
<reference evidence="4" key="1">
    <citation type="journal article" date="2019" name="Int. J. Syst. Evol. Microbiol.">
        <title>The Global Catalogue of Microorganisms (GCM) 10K type strain sequencing project: providing services to taxonomists for standard genome sequencing and annotation.</title>
        <authorList>
            <consortium name="The Broad Institute Genomics Platform"/>
            <consortium name="The Broad Institute Genome Sequencing Center for Infectious Disease"/>
            <person name="Wu L."/>
            <person name="Ma J."/>
        </authorList>
    </citation>
    <scope>NUCLEOTIDE SEQUENCE [LARGE SCALE GENOMIC DNA]</scope>
    <source>
        <strain evidence="4">JCM 19134</strain>
    </source>
</reference>
<proteinExistence type="predicted"/>
<dbReference type="EMBL" id="BAABLX010000016">
    <property type="protein sequence ID" value="GAA4943017.1"/>
    <property type="molecule type" value="Genomic_DNA"/>
</dbReference>
<name>A0AAV3U279_9ALTE</name>
<sequence>MPNFRLIEWSNNVNNSVKKTLAALFLSSAMATTAGVAQAAEYKFDIAHTQIFFKVSHMGFSTSTGQFIDFDGSFDFDEKDFAKSSVDVTIQVDSLDLSNHEKWNEHVTGKDFFDAASYPTITFKSKSVEKTGDKTFAVTGDLTIKGKTKPAVLDVTFNKAGEAFGKEKAGFSATTTITRTDFGVDAYAPAVGVEIPITIEVEGEKI</sequence>
<accession>A0AAV3U279</accession>
<evidence type="ECO:0000313" key="4">
    <source>
        <dbReference type="Proteomes" id="UP001409585"/>
    </source>
</evidence>
<dbReference type="Proteomes" id="UP001409585">
    <property type="component" value="Unassembled WGS sequence"/>
</dbReference>
<feature type="signal peptide" evidence="1">
    <location>
        <begin position="1"/>
        <end position="39"/>
    </location>
</feature>
<feature type="chain" id="PRO_5043943501" evidence="1">
    <location>
        <begin position="40"/>
        <end position="206"/>
    </location>
</feature>
<dbReference type="PANTHER" id="PTHR34406:SF1">
    <property type="entry name" value="PROTEIN YCEI"/>
    <property type="match status" value="1"/>
</dbReference>
<dbReference type="SUPFAM" id="SSF101874">
    <property type="entry name" value="YceI-like"/>
    <property type="match status" value="1"/>
</dbReference>
<comment type="caution">
    <text evidence="3">The sequence shown here is derived from an EMBL/GenBank/DDBJ whole genome shotgun (WGS) entry which is preliminary data.</text>
</comment>
<evidence type="ECO:0000259" key="2">
    <source>
        <dbReference type="SMART" id="SM00867"/>
    </source>
</evidence>
<gene>
    <name evidence="3" type="ORF">GCM10025791_22090</name>
</gene>
<dbReference type="Pfam" id="PF04264">
    <property type="entry name" value="YceI"/>
    <property type="match status" value="1"/>
</dbReference>
<dbReference type="AlphaFoldDB" id="A0AAV3U279"/>
<organism evidence="3 4">
    <name type="scientific">Halioxenophilus aromaticivorans</name>
    <dbReference type="NCBI Taxonomy" id="1306992"/>
    <lineage>
        <taxon>Bacteria</taxon>
        <taxon>Pseudomonadati</taxon>
        <taxon>Pseudomonadota</taxon>
        <taxon>Gammaproteobacteria</taxon>
        <taxon>Alteromonadales</taxon>
        <taxon>Alteromonadaceae</taxon>
        <taxon>Halioxenophilus</taxon>
    </lineage>
</organism>
<keyword evidence="4" id="KW-1185">Reference proteome</keyword>
<dbReference type="PANTHER" id="PTHR34406">
    <property type="entry name" value="PROTEIN YCEI"/>
    <property type="match status" value="1"/>
</dbReference>
<protein>
    <submittedName>
        <fullName evidence="3">YceI family protein</fullName>
    </submittedName>
</protein>
<dbReference type="InterPro" id="IPR036761">
    <property type="entry name" value="TTHA0802/YceI-like_sf"/>
</dbReference>
<feature type="domain" description="Lipid/polyisoprenoid-binding YceI-like" evidence="2">
    <location>
        <begin position="41"/>
        <end position="204"/>
    </location>
</feature>
<dbReference type="InterPro" id="IPR007372">
    <property type="entry name" value="Lipid/polyisoprenoid-bd_YceI"/>
</dbReference>
<dbReference type="SMART" id="SM00867">
    <property type="entry name" value="YceI"/>
    <property type="match status" value="1"/>
</dbReference>
<evidence type="ECO:0000313" key="3">
    <source>
        <dbReference type="EMBL" id="GAA4943017.1"/>
    </source>
</evidence>
<evidence type="ECO:0000256" key="1">
    <source>
        <dbReference type="SAM" id="SignalP"/>
    </source>
</evidence>
<dbReference type="Gene3D" id="2.40.128.110">
    <property type="entry name" value="Lipid/polyisoprenoid-binding, YceI-like"/>
    <property type="match status" value="1"/>
</dbReference>